<name>A0A5M3YW42_ASPTE</name>
<dbReference type="VEuPathDB" id="FungiDB:ATEG_01894"/>
<dbReference type="AlphaFoldDB" id="A0A5M3YW42"/>
<evidence type="ECO:0000313" key="2">
    <source>
        <dbReference type="Proteomes" id="UP000452235"/>
    </source>
</evidence>
<proteinExistence type="predicted"/>
<dbReference type="Gene3D" id="3.40.50.12780">
    <property type="entry name" value="N-terminal domain of ligase-like"/>
    <property type="match status" value="1"/>
</dbReference>
<organism evidence="1 2">
    <name type="scientific">Aspergillus terreus</name>
    <dbReference type="NCBI Taxonomy" id="33178"/>
    <lineage>
        <taxon>Eukaryota</taxon>
        <taxon>Fungi</taxon>
        <taxon>Dikarya</taxon>
        <taxon>Ascomycota</taxon>
        <taxon>Pezizomycotina</taxon>
        <taxon>Eurotiomycetes</taxon>
        <taxon>Eurotiomycetidae</taxon>
        <taxon>Eurotiales</taxon>
        <taxon>Aspergillaceae</taxon>
        <taxon>Aspergillus</taxon>
        <taxon>Aspergillus subgen. Circumdati</taxon>
    </lineage>
</organism>
<dbReference type="PROSITE" id="PS50075">
    <property type="entry name" value="CARRIER"/>
    <property type="match status" value="1"/>
</dbReference>
<protein>
    <submittedName>
        <fullName evidence="1">Lovastatin nonaketide synthase</fullName>
    </submittedName>
</protein>
<dbReference type="Gene3D" id="1.10.1200.10">
    <property type="entry name" value="ACP-like"/>
    <property type="match status" value="1"/>
</dbReference>
<keyword evidence="2" id="KW-1185">Reference proteome</keyword>
<dbReference type="SUPFAM" id="SSF47336">
    <property type="entry name" value="ACP-like"/>
    <property type="match status" value="1"/>
</dbReference>
<comment type="caution">
    <text evidence="1">The sequence shown here is derived from an EMBL/GenBank/DDBJ whole genome shotgun (WGS) entry which is preliminary data.</text>
</comment>
<dbReference type="InterPro" id="IPR009081">
    <property type="entry name" value="PP-bd_ACP"/>
</dbReference>
<dbReference type="EMBL" id="BLJY01000002">
    <property type="protein sequence ID" value="GFF13449.1"/>
    <property type="molecule type" value="Genomic_DNA"/>
</dbReference>
<evidence type="ECO:0000313" key="1">
    <source>
        <dbReference type="EMBL" id="GFF13449.1"/>
    </source>
</evidence>
<dbReference type="OrthoDB" id="4510684at2759"/>
<reference evidence="1 2" key="1">
    <citation type="submission" date="2020-01" db="EMBL/GenBank/DDBJ databases">
        <title>Aspergillus terreus IFO 6365 whole genome shotgun sequence.</title>
        <authorList>
            <person name="Kanamasa S."/>
            <person name="Takahashi H."/>
        </authorList>
    </citation>
    <scope>NUCLEOTIDE SEQUENCE [LARGE SCALE GENOMIC DNA]</scope>
    <source>
        <strain evidence="1 2">IFO 6365</strain>
    </source>
</reference>
<dbReference type="InterPro" id="IPR042099">
    <property type="entry name" value="ANL_N_sf"/>
</dbReference>
<dbReference type="Proteomes" id="UP000452235">
    <property type="component" value="Unassembled WGS sequence"/>
</dbReference>
<accession>A0A5M3YW42</accession>
<dbReference type="SUPFAM" id="SSF56801">
    <property type="entry name" value="Acetyl-CoA synthetase-like"/>
    <property type="match status" value="1"/>
</dbReference>
<dbReference type="InterPro" id="IPR036736">
    <property type="entry name" value="ACP-like_sf"/>
</dbReference>
<sequence>MRTLFEVVDQLAAKRPHGLWVKAAASVNGHLSWNDITWSQLATAVNYGAYWMEARLGPPAENEPVAYMGVGDIRCPIMILAAMKTGYKILLTSPRKSQDAQNALLSAGAGHAQFRTPSRSDPTYQDARIVLGLDPSRLAGSWEAARENTDLDWVEDGRFSELKALVEAMSGKTGHERDRVDNAVGVVAECLMQRCAGILMMSVDDFALEGSSVGGYGLDSMIGAELRSWLFKTFGLNIPFQELLSSSLTFKGLSLLVLKALGVDVE</sequence>
<gene>
    <name evidence="1" type="ORF">ATEIFO6365_0002056000</name>
</gene>